<evidence type="ECO:0000256" key="2">
    <source>
        <dbReference type="ARBA" id="ARBA00022490"/>
    </source>
</evidence>
<dbReference type="PANTHER" id="PTHR12114">
    <property type="entry name" value="PARVIN"/>
    <property type="match status" value="1"/>
</dbReference>
<dbReference type="GO" id="GO:0071963">
    <property type="term" value="P:establishment or maintenance of cell polarity regulating cell shape"/>
    <property type="evidence" value="ECO:0000318"/>
    <property type="project" value="GO_Central"/>
</dbReference>
<feature type="region of interest" description="Disordered" evidence="7">
    <location>
        <begin position="981"/>
        <end position="1000"/>
    </location>
</feature>
<evidence type="ECO:0000256" key="4">
    <source>
        <dbReference type="ARBA" id="ARBA00023203"/>
    </source>
</evidence>
<dbReference type="InParanoid" id="A0A7M7GLS5"/>
<feature type="compositionally biased region" description="Polar residues" evidence="7">
    <location>
        <begin position="1424"/>
        <end position="1448"/>
    </location>
</feature>
<name>A0A7M7GLS5_STRPU</name>
<feature type="compositionally biased region" description="Low complexity" evidence="7">
    <location>
        <begin position="1457"/>
        <end position="1470"/>
    </location>
</feature>
<dbReference type="KEGG" id="spu:100889770"/>
<reference evidence="8" key="2">
    <citation type="submission" date="2021-01" db="UniProtKB">
        <authorList>
            <consortium name="EnsemblMetazoa"/>
        </authorList>
    </citation>
    <scope>IDENTIFICATION</scope>
</reference>
<feature type="compositionally biased region" description="Basic and acidic residues" evidence="7">
    <location>
        <begin position="278"/>
        <end position="302"/>
    </location>
</feature>
<dbReference type="GO" id="GO:0034446">
    <property type="term" value="P:substrate adhesion-dependent cell spreading"/>
    <property type="evidence" value="ECO:0000318"/>
    <property type="project" value="GO_Central"/>
</dbReference>
<reference evidence="9" key="1">
    <citation type="submission" date="2015-02" db="EMBL/GenBank/DDBJ databases">
        <title>Genome sequencing for Strongylocentrotus purpuratus.</title>
        <authorList>
            <person name="Murali S."/>
            <person name="Liu Y."/>
            <person name="Vee V."/>
            <person name="English A."/>
            <person name="Wang M."/>
            <person name="Skinner E."/>
            <person name="Han Y."/>
            <person name="Muzny D.M."/>
            <person name="Worley K.C."/>
            <person name="Gibbs R.A."/>
        </authorList>
    </citation>
    <scope>NUCLEOTIDE SEQUENCE</scope>
</reference>
<evidence type="ECO:0000313" key="9">
    <source>
        <dbReference type="Proteomes" id="UP000007110"/>
    </source>
</evidence>
<feature type="compositionally biased region" description="Basic and acidic residues" evidence="7">
    <location>
        <begin position="443"/>
        <end position="474"/>
    </location>
</feature>
<organism evidence="8 9">
    <name type="scientific">Strongylocentrotus purpuratus</name>
    <name type="common">Purple sea urchin</name>
    <dbReference type="NCBI Taxonomy" id="7668"/>
    <lineage>
        <taxon>Eukaryota</taxon>
        <taxon>Metazoa</taxon>
        <taxon>Echinodermata</taxon>
        <taxon>Eleutherozoa</taxon>
        <taxon>Echinozoa</taxon>
        <taxon>Echinoidea</taxon>
        <taxon>Euechinoidea</taxon>
        <taxon>Echinacea</taxon>
        <taxon>Camarodonta</taxon>
        <taxon>Echinidea</taxon>
        <taxon>Strongylocentrotidae</taxon>
        <taxon>Strongylocentrotus</taxon>
    </lineage>
</organism>
<feature type="compositionally biased region" description="Polar residues" evidence="7">
    <location>
        <begin position="204"/>
        <end position="213"/>
    </location>
</feature>
<dbReference type="OrthoDB" id="10072615at2759"/>
<protein>
    <submittedName>
        <fullName evidence="8">Uncharacterized protein</fullName>
    </submittedName>
</protein>
<dbReference type="GO" id="GO:0005737">
    <property type="term" value="C:cytoplasm"/>
    <property type="evidence" value="ECO:0000318"/>
    <property type="project" value="GO_Central"/>
</dbReference>
<keyword evidence="4" id="KW-0009">Actin-binding</keyword>
<feature type="region of interest" description="Disordered" evidence="7">
    <location>
        <begin position="766"/>
        <end position="785"/>
    </location>
</feature>
<feature type="region of interest" description="Disordered" evidence="7">
    <location>
        <begin position="791"/>
        <end position="810"/>
    </location>
</feature>
<keyword evidence="9" id="KW-1185">Reference proteome</keyword>
<feature type="compositionally biased region" description="Basic and acidic residues" evidence="7">
    <location>
        <begin position="353"/>
        <end position="371"/>
    </location>
</feature>
<feature type="region of interest" description="Disordered" evidence="7">
    <location>
        <begin position="443"/>
        <end position="476"/>
    </location>
</feature>
<dbReference type="Proteomes" id="UP000007110">
    <property type="component" value="Unassembled WGS sequence"/>
</dbReference>
<keyword evidence="5" id="KW-0206">Cytoskeleton</keyword>
<dbReference type="GO" id="GO:0005925">
    <property type="term" value="C:focal adhesion"/>
    <property type="evidence" value="ECO:0000318"/>
    <property type="project" value="GO_Central"/>
</dbReference>
<feature type="compositionally biased region" description="Low complexity" evidence="7">
    <location>
        <begin position="799"/>
        <end position="809"/>
    </location>
</feature>
<feature type="compositionally biased region" description="Basic and acidic residues" evidence="7">
    <location>
        <begin position="766"/>
        <end position="775"/>
    </location>
</feature>
<proteinExistence type="predicted"/>
<evidence type="ECO:0000256" key="7">
    <source>
        <dbReference type="SAM" id="MobiDB-lite"/>
    </source>
</evidence>
<feature type="compositionally biased region" description="Low complexity" evidence="7">
    <location>
        <begin position="153"/>
        <end position="174"/>
    </location>
</feature>
<accession>A0A7M7GLS5</accession>
<evidence type="ECO:0000256" key="1">
    <source>
        <dbReference type="ARBA" id="ARBA00004245"/>
    </source>
</evidence>
<dbReference type="OMA" id="FSFKFMR"/>
<feature type="compositionally biased region" description="Basic and acidic residues" evidence="7">
    <location>
        <begin position="404"/>
        <end position="427"/>
    </location>
</feature>
<dbReference type="GO" id="GO:0030036">
    <property type="term" value="P:actin cytoskeleton organization"/>
    <property type="evidence" value="ECO:0000318"/>
    <property type="project" value="GO_Central"/>
</dbReference>
<feature type="region of interest" description="Disordered" evidence="7">
    <location>
        <begin position="1267"/>
        <end position="1508"/>
    </location>
</feature>
<comment type="subcellular location">
    <subcellularLocation>
        <location evidence="1">Cytoplasm</location>
        <location evidence="1">Cytoskeleton</location>
    </subcellularLocation>
</comment>
<feature type="region of interest" description="Disordered" evidence="7">
    <location>
        <begin position="925"/>
        <end position="947"/>
    </location>
</feature>
<dbReference type="GeneID" id="100889770"/>
<feature type="compositionally biased region" description="Basic and acidic residues" evidence="7">
    <location>
        <begin position="382"/>
        <end position="396"/>
    </location>
</feature>
<dbReference type="GO" id="GO:0003779">
    <property type="term" value="F:actin binding"/>
    <property type="evidence" value="ECO:0000318"/>
    <property type="project" value="GO_Central"/>
</dbReference>
<evidence type="ECO:0000256" key="3">
    <source>
        <dbReference type="ARBA" id="ARBA00022737"/>
    </source>
</evidence>
<feature type="region of interest" description="Disordered" evidence="7">
    <location>
        <begin position="112"/>
        <end position="131"/>
    </location>
</feature>
<feature type="compositionally biased region" description="Basic and acidic residues" evidence="7">
    <location>
        <begin position="1386"/>
        <end position="1403"/>
    </location>
</feature>
<evidence type="ECO:0000256" key="6">
    <source>
        <dbReference type="SAM" id="Coils"/>
    </source>
</evidence>
<dbReference type="RefSeq" id="XP_003728053.2">
    <property type="nucleotide sequence ID" value="XM_003728005.3"/>
</dbReference>
<dbReference type="EnsemblMetazoa" id="XM_003728005">
    <property type="protein sequence ID" value="XP_003728053"/>
    <property type="gene ID" value="LOC100889770"/>
</dbReference>
<evidence type="ECO:0000313" key="8">
    <source>
        <dbReference type="EnsemblMetazoa" id="XP_003728053"/>
    </source>
</evidence>
<feature type="compositionally biased region" description="Acidic residues" evidence="7">
    <location>
        <begin position="341"/>
        <end position="352"/>
    </location>
</feature>
<feature type="compositionally biased region" description="Polar residues" evidence="7">
    <location>
        <begin position="1281"/>
        <end position="1297"/>
    </location>
</feature>
<feature type="region of interest" description="Disordered" evidence="7">
    <location>
        <begin position="152"/>
        <end position="427"/>
    </location>
</feature>
<feature type="coiled-coil region" evidence="6">
    <location>
        <begin position="508"/>
        <end position="603"/>
    </location>
</feature>
<dbReference type="GO" id="GO:0030031">
    <property type="term" value="P:cell projection assembly"/>
    <property type="evidence" value="ECO:0000318"/>
    <property type="project" value="GO_Central"/>
</dbReference>
<dbReference type="InterPro" id="IPR028433">
    <property type="entry name" value="Parvin"/>
</dbReference>
<dbReference type="GO" id="GO:0015629">
    <property type="term" value="C:actin cytoskeleton"/>
    <property type="evidence" value="ECO:0000318"/>
    <property type="project" value="GO_Central"/>
</dbReference>
<evidence type="ECO:0000256" key="5">
    <source>
        <dbReference type="ARBA" id="ARBA00023212"/>
    </source>
</evidence>
<keyword evidence="3" id="KW-0677">Repeat</keyword>
<sequence>MQQKTVRSGKKQLIQWCAAQLGEASLDTCKGLAQCFEKNNKLAELIGLFCSYANNSTETYVNNLTSALIASEEHFGITKSLLSPADVIRGTVEEHALTIYLALLRRKVTQLATDNDQSGKSSDLNTSAGMPEGLTEEVANSLSQTFSFKFMRSPSVSPTKPRPSSTTHHTPPSHDAVTVEGDNAQPVVRKKTTPLPSKIPVSSARVNQPSASTMEEVAPIPESSPRKRHQETADEQKQMASSTDKGFKMPSGIPVRKNQKLSSIKPVQTSTPNSKQKQSSERNEQRIDVGVEQHDVEDDGKTMHSGGVARREIEQHGQRGMQGVSDDQSRTKEADARVELDLSDIEQEDEVNKEEQEKGMKDDVAMGDKTKSVGKSTNARMQDNEQIIRTEKKAIRAEAVNSIEGRRLREDKKSEDHEEEGTKEREKVEVKVSSRICAFAREDGDGERAIEEQATKGSRTQDDDRKMKETESSVEKSSLLRRGEELSFMIPKGLDLSGSRGDELLSMLEAIGTEGKQLRQELNEAKAREDFLTKKLNERFSSHEEEVINRLVGELEMLRRENQRLFKELARARESGAEDRKRCENLQAAVERLEMDVERLTAENFRLKFAADTGYQVTGDDLLAAMSEADTGFQSLPSPGKEFSHPDFKESVPSPILEAQSVHETRLLAMKTETESMRKLQELLTKAHTENRRLKALHQNPESNTDHEAAMAKVKAELGLAQVEGERLREERAQLKKEVKEGRQQTKEQMQKYKELEAIMVKYSREERESQRDAVGHGVDGTQGYEQIHEGKSTDMRKSSQSSSGQSQQNVRKYLTETFSYKPEAVNKSNSTSSEKSVNVTRTASEGIRKNIYSKSADDNLQDRDSRVLDSDENMGKIDVKATVPKDQQVSTAFVVKNDGRGYKQELPRSKDPLALPLTSAYAGSDRAMSTDGENDKQKAQNNPVGTPEAVVDWKYLAMSPSPDNEMRTIAQYVARPSDLETASEIESETESRTSDLFMSSNVSSPIGRLLSTQDRRSSLGGLIVARAQTSPADDQEHSSVFPEDSQIKDDTLIDESYLKTSQAYITADENSVGRTSAIKQGNVTYDATDSSKPVLKEEGLTPYYTSMVQRNKLQFSSLSSSLESLRSISRKARDDIDAEGSNIDSVSKKEAPKMEQNVPTLEVERKWIQEELGRIRLDNNIPGEKYSDLGRRSSADKQFGSTMLSSSREDLQFMPPRNVPRWRKFQFRSRSSRFSEASQQASSYQSTVLSNGADFRRSPTRTVSLTRLNVSDGAGDDSVKTSPTYGLKTSPTYRSKTSPERSFLQHAVAPLRSSSDDMSDEFKPLPNELRKPHILTERTPVKPNKGTVPSQRADPLPVRSLPPTHPINAGSDKQREPTNASSSSRNEHLPVAKGNISEDKTFSDPSILPVLPDSASPPKSRELSSGATGTDNHVTSYSAYRISTTTLGEGPSIPQHTKTSSHSPHTTLLPSPPQRTDIFVSQPISDLPKSYPDKTGGSGGISSTLTPDDLDTLAEKIIQEADSGVSLTSSLDIRNGLPKSMYEHRLLSRDEQTYANSLIAKYIDNSPDKF</sequence>
<keyword evidence="2" id="KW-0963">Cytoplasm</keyword>
<feature type="compositionally biased region" description="Basic and acidic residues" evidence="7">
    <location>
        <begin position="1321"/>
        <end position="1341"/>
    </location>
</feature>
<feature type="compositionally biased region" description="Basic and acidic residues" evidence="7">
    <location>
        <begin position="327"/>
        <end position="340"/>
    </location>
</feature>
<dbReference type="PANTHER" id="PTHR12114:SF8">
    <property type="entry name" value="CALPONIN-HOMOLOGY (CH) DOMAIN-CONTAINING PROTEIN"/>
    <property type="match status" value="1"/>
</dbReference>
<keyword evidence="6" id="KW-0175">Coiled coil</keyword>
<feature type="compositionally biased region" description="Polar residues" evidence="7">
    <location>
        <begin position="260"/>
        <end position="277"/>
    </location>
</feature>
<feature type="compositionally biased region" description="Polar residues" evidence="7">
    <location>
        <begin position="112"/>
        <end position="128"/>
    </location>
</feature>